<name>A0A5B7FBN0_PORTR</name>
<accession>A0A5B7FBN0</accession>
<proteinExistence type="predicted"/>
<sequence length="229" mass="24710">MGKTGWVTSRRPRVCALRLGPVVTPKTGILSAPLDQLVAASTPGLLVVAGRRGMEEGSGRCNSSCLSSPLTSFHSRLLHRTLSFRLVWKPLMLPSAPFFSPVWLTWGLETHGVSGRRQVGGREGQRGSVSGPGEMVARLAVCGNRRRVLASAIHIEVQQLEYRSECVCRVCLAALPPRCLCCVVCRSICGTGSVLFMQVPSCGLLDNFCAKGQLRPLVYLRGSVYEGSV</sequence>
<protein>
    <submittedName>
        <fullName evidence="1">Uncharacterized protein</fullName>
    </submittedName>
</protein>
<dbReference type="AlphaFoldDB" id="A0A5B7FBN0"/>
<dbReference type="Proteomes" id="UP000324222">
    <property type="component" value="Unassembled WGS sequence"/>
</dbReference>
<gene>
    <name evidence="1" type="ORF">E2C01_037526</name>
</gene>
<evidence type="ECO:0000313" key="1">
    <source>
        <dbReference type="EMBL" id="MPC43872.1"/>
    </source>
</evidence>
<evidence type="ECO:0000313" key="2">
    <source>
        <dbReference type="Proteomes" id="UP000324222"/>
    </source>
</evidence>
<reference evidence="1 2" key="1">
    <citation type="submission" date="2019-05" db="EMBL/GenBank/DDBJ databases">
        <title>Another draft genome of Portunus trituberculatus and its Hox gene families provides insights of decapod evolution.</title>
        <authorList>
            <person name="Jeong J.-H."/>
            <person name="Song I."/>
            <person name="Kim S."/>
            <person name="Choi T."/>
            <person name="Kim D."/>
            <person name="Ryu S."/>
            <person name="Kim W."/>
        </authorList>
    </citation>
    <scope>NUCLEOTIDE SEQUENCE [LARGE SCALE GENOMIC DNA]</scope>
    <source>
        <tissue evidence="1">Muscle</tissue>
    </source>
</reference>
<organism evidence="1 2">
    <name type="scientific">Portunus trituberculatus</name>
    <name type="common">Swimming crab</name>
    <name type="synonym">Neptunus trituberculatus</name>
    <dbReference type="NCBI Taxonomy" id="210409"/>
    <lineage>
        <taxon>Eukaryota</taxon>
        <taxon>Metazoa</taxon>
        <taxon>Ecdysozoa</taxon>
        <taxon>Arthropoda</taxon>
        <taxon>Crustacea</taxon>
        <taxon>Multicrustacea</taxon>
        <taxon>Malacostraca</taxon>
        <taxon>Eumalacostraca</taxon>
        <taxon>Eucarida</taxon>
        <taxon>Decapoda</taxon>
        <taxon>Pleocyemata</taxon>
        <taxon>Brachyura</taxon>
        <taxon>Eubrachyura</taxon>
        <taxon>Portunoidea</taxon>
        <taxon>Portunidae</taxon>
        <taxon>Portuninae</taxon>
        <taxon>Portunus</taxon>
    </lineage>
</organism>
<comment type="caution">
    <text evidence="1">The sequence shown here is derived from an EMBL/GenBank/DDBJ whole genome shotgun (WGS) entry which is preliminary data.</text>
</comment>
<dbReference type="EMBL" id="VSRR010006024">
    <property type="protein sequence ID" value="MPC43872.1"/>
    <property type="molecule type" value="Genomic_DNA"/>
</dbReference>
<keyword evidence="2" id="KW-1185">Reference proteome</keyword>